<feature type="transmembrane region" description="Helical" evidence="6">
    <location>
        <begin position="20"/>
        <end position="42"/>
    </location>
</feature>
<dbReference type="CDD" id="cd18774">
    <property type="entry name" value="PDC2_HK_sensor"/>
    <property type="match status" value="1"/>
</dbReference>
<dbReference type="STRING" id="966.BTA35_0209490"/>
<keyword evidence="10" id="KW-1185">Reference proteome</keyword>
<reference evidence="9" key="1">
    <citation type="submission" date="2017-02" db="EMBL/GenBank/DDBJ databases">
        <title>Draft Genome Sequence of the Salt Water Bacterium Oceanospirillum linum ATCC 11336.</title>
        <authorList>
            <person name="Trachtenberg A.M."/>
            <person name="Carney J.G."/>
            <person name="Linnane J.D."/>
            <person name="Rheaume B.A."/>
            <person name="Pitts N.L."/>
            <person name="Mykles D.L."/>
            <person name="Maclea K.S."/>
        </authorList>
    </citation>
    <scope>NUCLEOTIDE SEQUENCE [LARGE SCALE GENOMIC DNA]</scope>
    <source>
        <strain evidence="9">ATCC 11336</strain>
    </source>
</reference>
<keyword evidence="5 6" id="KW-0472">Membrane</keyword>
<evidence type="ECO:0008006" key="11">
    <source>
        <dbReference type="Google" id="ProtNLM"/>
    </source>
</evidence>
<dbReference type="AlphaFoldDB" id="A0A1T1HBL3"/>
<dbReference type="NCBIfam" id="TIGR00254">
    <property type="entry name" value="GGDEF"/>
    <property type="match status" value="1"/>
</dbReference>
<dbReference type="CDD" id="cd06225">
    <property type="entry name" value="HAMP"/>
    <property type="match status" value="1"/>
</dbReference>
<dbReference type="GO" id="GO:0007165">
    <property type="term" value="P:signal transduction"/>
    <property type="evidence" value="ECO:0007669"/>
    <property type="project" value="InterPro"/>
</dbReference>
<proteinExistence type="predicted"/>
<dbReference type="InterPro" id="IPR003660">
    <property type="entry name" value="HAMP_dom"/>
</dbReference>
<evidence type="ECO:0000256" key="1">
    <source>
        <dbReference type="ARBA" id="ARBA00004651"/>
    </source>
</evidence>
<evidence type="ECO:0000259" key="7">
    <source>
        <dbReference type="PROSITE" id="PS50885"/>
    </source>
</evidence>
<dbReference type="GO" id="GO:0005886">
    <property type="term" value="C:plasma membrane"/>
    <property type="evidence" value="ECO:0007669"/>
    <property type="project" value="UniProtKB-SubCell"/>
</dbReference>
<dbReference type="InterPro" id="IPR052163">
    <property type="entry name" value="DGC-Regulatory_Protein"/>
</dbReference>
<dbReference type="InterPro" id="IPR043128">
    <property type="entry name" value="Rev_trsase/Diguanyl_cyclase"/>
</dbReference>
<evidence type="ECO:0000313" key="9">
    <source>
        <dbReference type="EMBL" id="OOV87215.1"/>
    </source>
</evidence>
<comment type="caution">
    <text evidence="9">The sequence shown here is derived from an EMBL/GenBank/DDBJ whole genome shotgun (WGS) entry which is preliminary data.</text>
</comment>
<feature type="domain" description="GGDEF" evidence="8">
    <location>
        <begin position="449"/>
        <end position="582"/>
    </location>
</feature>
<name>A0A1T1HBL3_OCELI</name>
<dbReference type="SUPFAM" id="SSF55073">
    <property type="entry name" value="Nucleotide cyclase"/>
    <property type="match status" value="1"/>
</dbReference>
<dbReference type="Gene3D" id="6.10.340.10">
    <property type="match status" value="1"/>
</dbReference>
<dbReference type="SUPFAM" id="SSF103190">
    <property type="entry name" value="Sensory domain-like"/>
    <property type="match status" value="1"/>
</dbReference>
<sequence length="582" mass="64752">MTKDDANVSRRVRRSLKISLITPFIVLMLLVTFVISALSYLVGSNALASLSKQLLTEQTERISLVVDRHMYGSGAVLETAFPHELSASPDLKDDLPAMRERFWTATTLYPESNDYVYYGNEAGQSFGLKRSRQQTAELRLCLDKDITRNRYRLDSLRSDPEFLYRESKPFDPRVRPWYRKVQHKTKHIWTAVYVDFSSQDLVVTRARQVLSAEGQPQGVVATDLSLSQLNRFVQQLKVSKDARTAIVEPNGMLIAASFSPNVERIGDEVKRVSGIKTQDPLFNSLLKEYLPQLSSIDPSEPANVTLANAPDGTQVLVAYKRITDDAGLDWVALIIEPYSDVIGSSIRLTIWLALASLLAIIIAITIGSRRLGHVANVIRSLATTVSQFGDGKWVSPITTKRDDEIGLLANSFKKMQQQLFTDQLTGTANRNALQPYLERQISLAAEKKQQLALLFIDLNKFKPLNDTWGHINGDLALREISLRLQQLIGEDDILARLGGDEFVIALSAPADDAHIKATTDAVYEQVSKPLQTLDGIPEGTQVSLGASVGVACYPEHGLDVQTLLDAADQKMYADKKRQRAGR</sequence>
<dbReference type="PROSITE" id="PS50887">
    <property type="entry name" value="GGDEF"/>
    <property type="match status" value="1"/>
</dbReference>
<evidence type="ECO:0000256" key="2">
    <source>
        <dbReference type="ARBA" id="ARBA00022475"/>
    </source>
</evidence>
<dbReference type="Proteomes" id="UP000190064">
    <property type="component" value="Unassembled WGS sequence"/>
</dbReference>
<dbReference type="SMART" id="SM00304">
    <property type="entry name" value="HAMP"/>
    <property type="match status" value="1"/>
</dbReference>
<keyword evidence="3 6" id="KW-0812">Transmembrane</keyword>
<dbReference type="PANTHER" id="PTHR46663">
    <property type="entry name" value="DIGUANYLATE CYCLASE DGCT-RELATED"/>
    <property type="match status" value="1"/>
</dbReference>
<comment type="subcellular location">
    <subcellularLocation>
        <location evidence="1">Cell membrane</location>
        <topology evidence="1">Multi-pass membrane protein</topology>
    </subcellularLocation>
</comment>
<dbReference type="InterPro" id="IPR029151">
    <property type="entry name" value="Sensor-like_sf"/>
</dbReference>
<dbReference type="InterPro" id="IPR029787">
    <property type="entry name" value="Nucleotide_cyclase"/>
</dbReference>
<dbReference type="SMART" id="SM00267">
    <property type="entry name" value="GGDEF"/>
    <property type="match status" value="1"/>
</dbReference>
<dbReference type="RefSeq" id="WP_078319570.1">
    <property type="nucleotide sequence ID" value="NZ_FXTS01000003.1"/>
</dbReference>
<dbReference type="Gene3D" id="3.30.70.270">
    <property type="match status" value="1"/>
</dbReference>
<evidence type="ECO:0000256" key="5">
    <source>
        <dbReference type="ARBA" id="ARBA00023136"/>
    </source>
</evidence>
<dbReference type="InterPro" id="IPR033479">
    <property type="entry name" value="dCache_1"/>
</dbReference>
<evidence type="ECO:0000256" key="3">
    <source>
        <dbReference type="ARBA" id="ARBA00022692"/>
    </source>
</evidence>
<evidence type="ECO:0000256" key="4">
    <source>
        <dbReference type="ARBA" id="ARBA00022989"/>
    </source>
</evidence>
<feature type="domain" description="HAMP" evidence="7">
    <location>
        <begin position="372"/>
        <end position="424"/>
    </location>
</feature>
<dbReference type="InterPro" id="IPR000160">
    <property type="entry name" value="GGDEF_dom"/>
</dbReference>
<accession>A0A1T1HBL3</accession>
<keyword evidence="2" id="KW-1003">Cell membrane</keyword>
<gene>
    <name evidence="9" type="ORF">BTA35_0209490</name>
</gene>
<evidence type="ECO:0000259" key="8">
    <source>
        <dbReference type="PROSITE" id="PS50887"/>
    </source>
</evidence>
<organism evidence="9 10">
    <name type="scientific">Oceanospirillum linum</name>
    <dbReference type="NCBI Taxonomy" id="966"/>
    <lineage>
        <taxon>Bacteria</taxon>
        <taxon>Pseudomonadati</taxon>
        <taxon>Pseudomonadota</taxon>
        <taxon>Gammaproteobacteria</taxon>
        <taxon>Oceanospirillales</taxon>
        <taxon>Oceanospirillaceae</taxon>
        <taxon>Oceanospirillum</taxon>
    </lineage>
</organism>
<keyword evidence="4 6" id="KW-1133">Transmembrane helix</keyword>
<evidence type="ECO:0000313" key="10">
    <source>
        <dbReference type="Proteomes" id="UP000190064"/>
    </source>
</evidence>
<dbReference type="Gene3D" id="3.30.450.20">
    <property type="entry name" value="PAS domain"/>
    <property type="match status" value="2"/>
</dbReference>
<feature type="transmembrane region" description="Helical" evidence="6">
    <location>
        <begin position="348"/>
        <end position="366"/>
    </location>
</feature>
<dbReference type="SUPFAM" id="SSF158472">
    <property type="entry name" value="HAMP domain-like"/>
    <property type="match status" value="1"/>
</dbReference>
<dbReference type="Pfam" id="PF02743">
    <property type="entry name" value="dCache_1"/>
    <property type="match status" value="1"/>
</dbReference>
<dbReference type="PANTHER" id="PTHR46663:SF2">
    <property type="entry name" value="GGDEF DOMAIN-CONTAINING PROTEIN"/>
    <property type="match status" value="1"/>
</dbReference>
<dbReference type="CDD" id="cd01949">
    <property type="entry name" value="GGDEF"/>
    <property type="match status" value="1"/>
</dbReference>
<dbReference type="Pfam" id="PF00990">
    <property type="entry name" value="GGDEF"/>
    <property type="match status" value="1"/>
</dbReference>
<dbReference type="PROSITE" id="PS50885">
    <property type="entry name" value="HAMP"/>
    <property type="match status" value="1"/>
</dbReference>
<dbReference type="EMBL" id="MTSD02000003">
    <property type="protein sequence ID" value="OOV87215.1"/>
    <property type="molecule type" value="Genomic_DNA"/>
</dbReference>
<dbReference type="Pfam" id="PF00672">
    <property type="entry name" value="HAMP"/>
    <property type="match status" value="1"/>
</dbReference>
<protein>
    <recommendedName>
        <fullName evidence="11">Sensor domain-containing diguanylate cyclase</fullName>
    </recommendedName>
</protein>
<evidence type="ECO:0000256" key="6">
    <source>
        <dbReference type="SAM" id="Phobius"/>
    </source>
</evidence>